<dbReference type="InterPro" id="IPR024400">
    <property type="entry name" value="DUF2635"/>
</dbReference>
<feature type="region of interest" description="Disordered" evidence="1">
    <location>
        <begin position="40"/>
        <end position="60"/>
    </location>
</feature>
<protein>
    <submittedName>
        <fullName evidence="2">Uncharacterized protein</fullName>
    </submittedName>
</protein>
<dbReference type="Proteomes" id="UP000193200">
    <property type="component" value="Unassembled WGS sequence"/>
</dbReference>
<proteinExistence type="predicted"/>
<accession>A0A1Y5U3J1</accession>
<name>A0A1Y5U3J1_9PROT</name>
<evidence type="ECO:0000256" key="1">
    <source>
        <dbReference type="SAM" id="MobiDB-lite"/>
    </source>
</evidence>
<dbReference type="Pfam" id="PF10948">
    <property type="entry name" value="DUF2635"/>
    <property type="match status" value="1"/>
</dbReference>
<dbReference type="OrthoDB" id="8689507at2"/>
<dbReference type="AlphaFoldDB" id="A0A1Y5U3J1"/>
<dbReference type="InParanoid" id="A0A1Y5U3J1"/>
<evidence type="ECO:0000313" key="2">
    <source>
        <dbReference type="EMBL" id="SLN77595.1"/>
    </source>
</evidence>
<dbReference type="EMBL" id="FWFR01000008">
    <property type="protein sequence ID" value="SLN77595.1"/>
    <property type="molecule type" value="Genomic_DNA"/>
</dbReference>
<evidence type="ECO:0000313" key="3">
    <source>
        <dbReference type="Proteomes" id="UP000193200"/>
    </source>
</evidence>
<organism evidence="2 3">
    <name type="scientific">Oceanibacterium hippocampi</name>
    <dbReference type="NCBI Taxonomy" id="745714"/>
    <lineage>
        <taxon>Bacteria</taxon>
        <taxon>Pseudomonadati</taxon>
        <taxon>Pseudomonadota</taxon>
        <taxon>Alphaproteobacteria</taxon>
        <taxon>Sneathiellales</taxon>
        <taxon>Sneathiellaceae</taxon>
        <taxon>Oceanibacterium</taxon>
    </lineage>
</organism>
<keyword evidence="3" id="KW-1185">Reference proteome</keyword>
<dbReference type="RefSeq" id="WP_085885808.1">
    <property type="nucleotide sequence ID" value="NZ_FWFR01000008.1"/>
</dbReference>
<sequence length="60" mass="6789">MIIVKPAPGRLVRRARPPHRPIEAGDRVDRDSYVERRLAAGDLIEMARPPRRTSTSQGDK</sequence>
<gene>
    <name evidence="2" type="ORF">OCH7691_04474</name>
</gene>
<reference evidence="2 3" key="1">
    <citation type="submission" date="2017-03" db="EMBL/GenBank/DDBJ databases">
        <authorList>
            <person name="Afonso C.L."/>
            <person name="Miller P.J."/>
            <person name="Scott M.A."/>
            <person name="Spackman E."/>
            <person name="Goraichik I."/>
            <person name="Dimitrov K.M."/>
            <person name="Suarez D.L."/>
            <person name="Swayne D.E."/>
        </authorList>
    </citation>
    <scope>NUCLEOTIDE SEQUENCE [LARGE SCALE GENOMIC DNA]</scope>
    <source>
        <strain evidence="2 3">CECT 7691</strain>
    </source>
</reference>